<comment type="subcellular location">
    <subcellularLocation>
        <location evidence="1">Cell membrane</location>
        <topology evidence="1">Multi-pass membrane protein</topology>
    </subcellularLocation>
</comment>
<feature type="transmembrane region" description="Helical" evidence="8">
    <location>
        <begin position="12"/>
        <end position="30"/>
    </location>
</feature>
<comment type="pathway">
    <text evidence="2">Cell wall biogenesis; lipoteichoic acid biosynthesis.</text>
</comment>
<sequence>MDEHLPLRARWLIVPLVLSMVLIALFIYLYKQRKTAKYPVGLGTVAWLVPVVGMNIATAVAIYLDLFTCDRLAILFFVVTVFSVGLMILMRDFVHGSFVAFLQKRAAEIAATTNSSASAGEKPDEAAGDASKKTSKVTQATAHATRPSLLARLRAKLKTPCALQKLATTGLFLLISFLLFMSLEFAQYSKILESMDPLFFISNLALILLFITTLYFLAQRRGGLIALLALVFFDFGIGCYYLLRFKYTVIIPSDFFALGTAASVANNFNYYLTPDALWAACYFMLVCGFCSWLRPMPNLALKQTVDQVKHGAHFVSTARTCPTKRCPLKAAFAKLRAHLQSAPTAAKNMGAFLIGAFLIYVVCFVLNYRDFGAINNYWSPWETYRVQGTLVSFISEWQDLKLPVPKDYSDEKAEELIKHYANKYDTTLGATPQRAQAAEQFNQLKPAVVAIMNETYSDLSIYDGMHVGYKGPEYIKNGLSDALLSGTLSMSILGGGTANSEFEYLTNQSCLFTGPGIAYSIYNLKNSPSLAREFKKLGYQTTAMHPFGAQNWNRNNAYPDLGFDKFISDTDFDRDAPRWRGWISDQASYQKVLDVLEKSDKPQFILDVTVANHSGYDDKRVGDDYRPGYQPDFGGEKITNELNEYLGSIKRTEEEFQWFIEKVKQLKRPVVVVFFGDHQPSFPTYYNDAWFKDEDEATHLARLYQTTYIIWANYKVSGAAQNNPKLHASASNLSSYTLHTIGAPLTDYQKAQLAINQELPIVTSFTVMDKDGTWYLPTDKNAPTASLQNDLAKMSYYNFARKL</sequence>
<evidence type="ECO:0000256" key="4">
    <source>
        <dbReference type="ARBA" id="ARBA00022692"/>
    </source>
</evidence>
<dbReference type="EMBL" id="LSCR01000011">
    <property type="protein sequence ID" value="KXB34829.1"/>
    <property type="molecule type" value="Genomic_DNA"/>
</dbReference>
<evidence type="ECO:0000313" key="11">
    <source>
        <dbReference type="Proteomes" id="UP000070675"/>
    </source>
</evidence>
<keyword evidence="11" id="KW-1185">Reference proteome</keyword>
<dbReference type="STRING" id="1393034.HMPREF3192_00724"/>
<dbReference type="AlphaFoldDB" id="A0A133XV90"/>
<dbReference type="SUPFAM" id="SSF53649">
    <property type="entry name" value="Alkaline phosphatase-like"/>
    <property type="match status" value="1"/>
</dbReference>
<dbReference type="PATRIC" id="fig|1393034.3.peg.699"/>
<evidence type="ECO:0000313" key="10">
    <source>
        <dbReference type="EMBL" id="KXB34829.1"/>
    </source>
</evidence>
<dbReference type="InterPro" id="IPR017850">
    <property type="entry name" value="Alkaline_phosphatase_core_sf"/>
</dbReference>
<keyword evidence="6 8" id="KW-0472">Membrane</keyword>
<keyword evidence="3" id="KW-1003">Cell membrane</keyword>
<dbReference type="Proteomes" id="UP000070675">
    <property type="component" value="Unassembled WGS sequence"/>
</dbReference>
<dbReference type="InterPro" id="IPR050448">
    <property type="entry name" value="OpgB/LTA_synthase_biosynth"/>
</dbReference>
<evidence type="ECO:0000256" key="5">
    <source>
        <dbReference type="ARBA" id="ARBA00022989"/>
    </source>
</evidence>
<protein>
    <submittedName>
        <fullName evidence="10">Arylsulfatase</fullName>
    </submittedName>
</protein>
<feature type="region of interest" description="Disordered" evidence="7">
    <location>
        <begin position="117"/>
        <end position="143"/>
    </location>
</feature>
<feature type="transmembrane region" description="Helical" evidence="8">
    <location>
        <begin position="198"/>
        <end position="217"/>
    </location>
</feature>
<feature type="transmembrane region" description="Helical" evidence="8">
    <location>
        <begin position="224"/>
        <end position="243"/>
    </location>
</feature>
<evidence type="ECO:0000256" key="1">
    <source>
        <dbReference type="ARBA" id="ARBA00004651"/>
    </source>
</evidence>
<feature type="transmembrane region" description="Helical" evidence="8">
    <location>
        <begin position="42"/>
        <end position="66"/>
    </location>
</feature>
<keyword evidence="4 8" id="KW-0812">Transmembrane</keyword>
<proteinExistence type="predicted"/>
<feature type="transmembrane region" description="Helical" evidence="8">
    <location>
        <begin position="349"/>
        <end position="368"/>
    </location>
</feature>
<evidence type="ECO:0000259" key="9">
    <source>
        <dbReference type="Pfam" id="PF00884"/>
    </source>
</evidence>
<dbReference type="Gene3D" id="3.40.720.10">
    <property type="entry name" value="Alkaline Phosphatase, subunit A"/>
    <property type="match status" value="1"/>
</dbReference>
<dbReference type="PANTHER" id="PTHR47371:SF3">
    <property type="entry name" value="PHOSPHOGLYCEROL TRANSFERASE I"/>
    <property type="match status" value="1"/>
</dbReference>
<evidence type="ECO:0000256" key="3">
    <source>
        <dbReference type="ARBA" id="ARBA00022475"/>
    </source>
</evidence>
<accession>A0A133XV90</accession>
<feature type="transmembrane region" description="Helical" evidence="8">
    <location>
        <begin position="72"/>
        <end position="90"/>
    </location>
</feature>
<dbReference type="InterPro" id="IPR000917">
    <property type="entry name" value="Sulfatase_N"/>
</dbReference>
<dbReference type="OrthoDB" id="5363296at2"/>
<feature type="transmembrane region" description="Helical" evidence="8">
    <location>
        <begin position="166"/>
        <end position="186"/>
    </location>
</feature>
<keyword evidence="5 8" id="KW-1133">Transmembrane helix</keyword>
<evidence type="ECO:0000256" key="6">
    <source>
        <dbReference type="ARBA" id="ARBA00023136"/>
    </source>
</evidence>
<dbReference type="PANTHER" id="PTHR47371">
    <property type="entry name" value="LIPOTEICHOIC ACID SYNTHASE"/>
    <property type="match status" value="1"/>
</dbReference>
<comment type="caution">
    <text evidence="10">The sequence shown here is derived from an EMBL/GenBank/DDBJ whole genome shotgun (WGS) entry which is preliminary data.</text>
</comment>
<feature type="transmembrane region" description="Helical" evidence="8">
    <location>
        <begin position="276"/>
        <end position="293"/>
    </location>
</feature>
<dbReference type="RefSeq" id="WP_066305262.1">
    <property type="nucleotide sequence ID" value="NZ_KQ959491.1"/>
</dbReference>
<reference evidence="11" key="1">
    <citation type="submission" date="2016-01" db="EMBL/GenBank/DDBJ databases">
        <authorList>
            <person name="Mitreva M."/>
            <person name="Pepin K.H."/>
            <person name="Mihindukulasuriya K.A."/>
            <person name="Fulton R."/>
            <person name="Fronick C."/>
            <person name="O'Laughlin M."/>
            <person name="Miner T."/>
            <person name="Herter B."/>
            <person name="Rosa B.A."/>
            <person name="Cordes M."/>
            <person name="Tomlinson C."/>
            <person name="Wollam A."/>
            <person name="Palsikar V.B."/>
            <person name="Mardis E.R."/>
            <person name="Wilson R.K."/>
        </authorList>
    </citation>
    <scope>NUCLEOTIDE SEQUENCE [LARGE SCALE GENOMIC DNA]</scope>
    <source>
        <strain evidence="11">DNF00019</strain>
    </source>
</reference>
<organism evidence="10 11">
    <name type="scientific">Atopobium deltae</name>
    <dbReference type="NCBI Taxonomy" id="1393034"/>
    <lineage>
        <taxon>Bacteria</taxon>
        <taxon>Bacillati</taxon>
        <taxon>Actinomycetota</taxon>
        <taxon>Coriobacteriia</taxon>
        <taxon>Coriobacteriales</taxon>
        <taxon>Atopobiaceae</taxon>
        <taxon>Atopobium</taxon>
    </lineage>
</organism>
<evidence type="ECO:0000256" key="7">
    <source>
        <dbReference type="SAM" id="MobiDB-lite"/>
    </source>
</evidence>
<dbReference type="GO" id="GO:0005886">
    <property type="term" value="C:plasma membrane"/>
    <property type="evidence" value="ECO:0007669"/>
    <property type="project" value="UniProtKB-SubCell"/>
</dbReference>
<feature type="domain" description="Sulfatase N-terminal" evidence="9">
    <location>
        <begin position="448"/>
        <end position="721"/>
    </location>
</feature>
<name>A0A133XV90_9ACTN</name>
<dbReference type="CDD" id="cd16015">
    <property type="entry name" value="LTA_synthase"/>
    <property type="match status" value="1"/>
</dbReference>
<dbReference type="Pfam" id="PF00884">
    <property type="entry name" value="Sulfatase"/>
    <property type="match status" value="1"/>
</dbReference>
<evidence type="ECO:0000256" key="8">
    <source>
        <dbReference type="SAM" id="Phobius"/>
    </source>
</evidence>
<evidence type="ECO:0000256" key="2">
    <source>
        <dbReference type="ARBA" id="ARBA00004936"/>
    </source>
</evidence>
<gene>
    <name evidence="10" type="ORF">HMPREF3192_00724</name>
</gene>